<feature type="transmembrane region" description="Helical" evidence="1">
    <location>
        <begin position="186"/>
        <end position="208"/>
    </location>
</feature>
<sequence>MKLTTEQIEYVSNYVKSFEIKWYELQVEFTDHMVTSMEEIWGKDPELTFEQVKQHAAKKFVGDSSFKSITKERKRILQKEYRKVQWKMITEYLKFPKIIGSIILVYLAYTFSFFFVSPQKYLAVLFCSLLLIGLPSLYYWWKSKEIDGKHFLTLETLNPNLLVFSFPSLGMNITRQLKEELLQYQWLILFFCCIWVLGILISITAIHLQKKTNENVKKQYQLT</sequence>
<evidence type="ECO:0000256" key="1">
    <source>
        <dbReference type="SAM" id="Phobius"/>
    </source>
</evidence>
<dbReference type="OrthoDB" id="1345503at2"/>
<keyword evidence="1" id="KW-0812">Transmembrane</keyword>
<name>A0A1I2BDX7_9FLAO</name>
<dbReference type="RefSeq" id="WP_091203361.1">
    <property type="nucleotide sequence ID" value="NZ_FONQ01000002.1"/>
</dbReference>
<accession>A0A1I2BDX7</accession>
<dbReference type="Proteomes" id="UP000198596">
    <property type="component" value="Unassembled WGS sequence"/>
</dbReference>
<dbReference type="AlphaFoldDB" id="A0A1I2BDX7"/>
<evidence type="ECO:0000313" key="3">
    <source>
        <dbReference type="Proteomes" id="UP000198596"/>
    </source>
</evidence>
<feature type="transmembrane region" description="Helical" evidence="1">
    <location>
        <begin position="121"/>
        <end position="140"/>
    </location>
</feature>
<dbReference type="EMBL" id="FONQ01000002">
    <property type="protein sequence ID" value="SFE54374.1"/>
    <property type="molecule type" value="Genomic_DNA"/>
</dbReference>
<keyword evidence="1" id="KW-1133">Transmembrane helix</keyword>
<keyword evidence="3" id="KW-1185">Reference proteome</keyword>
<keyword evidence="1" id="KW-0472">Membrane</keyword>
<proteinExistence type="predicted"/>
<dbReference type="STRING" id="935223.SAMN04488131_102315"/>
<evidence type="ECO:0000313" key="2">
    <source>
        <dbReference type="EMBL" id="SFE54374.1"/>
    </source>
</evidence>
<protein>
    <submittedName>
        <fullName evidence="2">Uncharacterized protein</fullName>
    </submittedName>
</protein>
<reference evidence="3" key="1">
    <citation type="submission" date="2016-10" db="EMBL/GenBank/DDBJ databases">
        <authorList>
            <person name="Varghese N."/>
            <person name="Submissions S."/>
        </authorList>
    </citation>
    <scope>NUCLEOTIDE SEQUENCE [LARGE SCALE GENOMIC DNA]</scope>
    <source>
        <strain evidence="3">CGMCC 1.9227</strain>
    </source>
</reference>
<organism evidence="2 3">
    <name type="scientific">Flavobacterium xueshanense</name>
    <dbReference type="NCBI Taxonomy" id="935223"/>
    <lineage>
        <taxon>Bacteria</taxon>
        <taxon>Pseudomonadati</taxon>
        <taxon>Bacteroidota</taxon>
        <taxon>Flavobacteriia</taxon>
        <taxon>Flavobacteriales</taxon>
        <taxon>Flavobacteriaceae</taxon>
        <taxon>Flavobacterium</taxon>
    </lineage>
</organism>
<feature type="transmembrane region" description="Helical" evidence="1">
    <location>
        <begin position="95"/>
        <end position="115"/>
    </location>
</feature>
<gene>
    <name evidence="2" type="ORF">SAMN04488131_102315</name>
</gene>